<gene>
    <name evidence="1" type="ORF">SAMN04515674_113160</name>
    <name evidence="2" type="ORF">SAMN04515674_12174</name>
</gene>
<dbReference type="STRING" id="1079859.SAMN04515674_113160"/>
<accession>A0A1I5X686</accession>
<keyword evidence="3" id="KW-1185">Reference proteome</keyword>
<name>A0A1I5X686_9BACT</name>
<dbReference type="EMBL" id="FOXH01000013">
    <property type="protein sequence ID" value="SFQ27401.1"/>
    <property type="molecule type" value="Genomic_DNA"/>
</dbReference>
<dbReference type="RefSeq" id="WP_092018861.1">
    <property type="nucleotide sequence ID" value="NZ_FOXH01000013.1"/>
</dbReference>
<dbReference type="AlphaFoldDB" id="A0A1I5X686"/>
<organism evidence="1 3">
    <name type="scientific">Pseudarcicella hirudinis</name>
    <dbReference type="NCBI Taxonomy" id="1079859"/>
    <lineage>
        <taxon>Bacteria</taxon>
        <taxon>Pseudomonadati</taxon>
        <taxon>Bacteroidota</taxon>
        <taxon>Cytophagia</taxon>
        <taxon>Cytophagales</taxon>
        <taxon>Flectobacillaceae</taxon>
        <taxon>Pseudarcicella</taxon>
    </lineage>
</organism>
<evidence type="ECO:0000313" key="2">
    <source>
        <dbReference type="EMBL" id="SFQ47744.1"/>
    </source>
</evidence>
<dbReference type="EMBL" id="FOXH01000021">
    <property type="protein sequence ID" value="SFQ47744.1"/>
    <property type="molecule type" value="Genomic_DNA"/>
</dbReference>
<proteinExistence type="predicted"/>
<evidence type="ECO:0000313" key="1">
    <source>
        <dbReference type="EMBL" id="SFQ27401.1"/>
    </source>
</evidence>
<reference evidence="1 3" key="1">
    <citation type="submission" date="2016-10" db="EMBL/GenBank/DDBJ databases">
        <authorList>
            <person name="de Groot N.N."/>
        </authorList>
    </citation>
    <scope>NUCLEOTIDE SEQUENCE [LARGE SCALE GENOMIC DNA]</scope>
    <source>
        <strain evidence="1">E92</strain>
        <strain evidence="3">E92,LMG 26720,CCM 7988</strain>
    </source>
</reference>
<protein>
    <submittedName>
        <fullName evidence="1">Uncharacterized protein</fullName>
    </submittedName>
</protein>
<sequence>MTKRQQQVAASMVIYNLITQWEDLETQNDEQAEVTTEVIAKVEKMVINYSMIPVGNLGDIIEHVKQNY</sequence>
<dbReference type="Proteomes" id="UP000199306">
    <property type="component" value="Unassembled WGS sequence"/>
</dbReference>
<evidence type="ECO:0000313" key="3">
    <source>
        <dbReference type="Proteomes" id="UP000199306"/>
    </source>
</evidence>